<evidence type="ECO:0000313" key="16">
    <source>
        <dbReference type="EnsemblMetazoa" id="ACUA009949-PA"/>
    </source>
</evidence>
<dbReference type="InterPro" id="IPR029021">
    <property type="entry name" value="Prot-tyrosine_phosphatase-like"/>
</dbReference>
<dbReference type="PROSITE" id="PS50056">
    <property type="entry name" value="TYR_PHOSPHATASE_2"/>
    <property type="match status" value="1"/>
</dbReference>
<keyword evidence="6 10" id="KW-0506">mRNA capping</keyword>
<dbReference type="Pfam" id="PF03919">
    <property type="entry name" value="mRNA_cap_C"/>
    <property type="match status" value="1"/>
</dbReference>
<reference evidence="17" key="1">
    <citation type="submission" date="2013-09" db="EMBL/GenBank/DDBJ databases">
        <title>The Genome Sequence of Anopheles culicifacies species A.</title>
        <authorList>
            <consortium name="The Broad Institute Genomics Platform"/>
            <person name="Neafsey D.E."/>
            <person name="Besansky N."/>
            <person name="Howell P."/>
            <person name="Walton C."/>
            <person name="Young S.K."/>
            <person name="Zeng Q."/>
            <person name="Gargeya S."/>
            <person name="Fitzgerald M."/>
            <person name="Haas B."/>
            <person name="Abouelleil A."/>
            <person name="Allen A.W."/>
            <person name="Alvarado L."/>
            <person name="Arachchi H.M."/>
            <person name="Berlin A.M."/>
            <person name="Chapman S.B."/>
            <person name="Gainer-Dewar J."/>
            <person name="Goldberg J."/>
            <person name="Griggs A."/>
            <person name="Gujja S."/>
            <person name="Hansen M."/>
            <person name="Howarth C."/>
            <person name="Imamovic A."/>
            <person name="Ireland A."/>
            <person name="Larimer J."/>
            <person name="McCowan C."/>
            <person name="Murphy C."/>
            <person name="Pearson M."/>
            <person name="Poon T.W."/>
            <person name="Priest M."/>
            <person name="Roberts A."/>
            <person name="Saif S."/>
            <person name="Shea T."/>
            <person name="Sisk P."/>
            <person name="Sykes S."/>
            <person name="Wortman J."/>
            <person name="Nusbaum C."/>
            <person name="Birren B."/>
        </authorList>
    </citation>
    <scope>NUCLEOTIDE SEQUENCE [LARGE SCALE GENOMIC DNA]</scope>
    <source>
        <strain evidence="17">A-37</strain>
    </source>
</reference>
<dbReference type="PROSITE" id="PS00383">
    <property type="entry name" value="TYR_PHOSPHATASE_1"/>
    <property type="match status" value="1"/>
</dbReference>
<dbReference type="FunFam" id="3.30.470.30:FF:000040">
    <property type="entry name" value="mRNA-capping enzyme"/>
    <property type="match status" value="1"/>
</dbReference>
<evidence type="ECO:0000259" key="15">
    <source>
        <dbReference type="PROSITE" id="PS50056"/>
    </source>
</evidence>
<keyword evidence="2 10" id="KW-0507">mRNA processing</keyword>
<keyword evidence="10" id="KW-0378">Hydrolase</keyword>
<evidence type="ECO:0000256" key="10">
    <source>
        <dbReference type="PIRNR" id="PIRNR036958"/>
    </source>
</evidence>
<comment type="function">
    <text evidence="10">Bifunctional mRNA-capping enzyme exhibiting RNA 5'-triphosphate monophosphatase activity in the N-terminal part and mRNA guanylyltransferase activity in the C-terminal part. Catalyzes the first two steps of cap formation: by removing the gamma-phosphate from the 5'-triphosphate end of nascent mRNA to yield a diphosphate end, and by transferring the GMP moiety of GTP to the 5'-diphosphate terminus of RNA via a covalent enzyme-GMP reaction intermediate.</text>
</comment>
<dbReference type="VEuPathDB" id="VectorBase:ACUA009949"/>
<dbReference type="InterPro" id="IPR000340">
    <property type="entry name" value="Dual-sp_phosphatase_cat-dom"/>
</dbReference>
<dbReference type="AlphaFoldDB" id="A0A182M5H2"/>
<dbReference type="GO" id="GO:0004651">
    <property type="term" value="F:polynucleotide 5'-phosphatase activity"/>
    <property type="evidence" value="ECO:0007669"/>
    <property type="project" value="UniProtKB-UniRule"/>
</dbReference>
<dbReference type="EMBL" id="AXCM01000427">
    <property type="status" value="NOT_ANNOTATED_CDS"/>
    <property type="molecule type" value="Genomic_DNA"/>
</dbReference>
<feature type="active site" description="N6-GMP-lysine intermediate" evidence="12">
    <location>
        <position position="312"/>
    </location>
</feature>
<keyword evidence="17" id="KW-1185">Reference proteome</keyword>
<dbReference type="CDD" id="cd07895">
    <property type="entry name" value="Adenylation_mRNA_capping"/>
    <property type="match status" value="1"/>
</dbReference>
<dbReference type="FunFam" id="2.40.50.140:FF:000291">
    <property type="entry name" value="mRNA-capping enzyme"/>
    <property type="match status" value="1"/>
</dbReference>
<dbReference type="Proteomes" id="UP000075883">
    <property type="component" value="Unassembled WGS sequence"/>
</dbReference>
<evidence type="ECO:0000256" key="8">
    <source>
        <dbReference type="ARBA" id="ARBA00023242"/>
    </source>
</evidence>
<dbReference type="GO" id="GO:0004721">
    <property type="term" value="F:phosphoprotein phosphatase activity"/>
    <property type="evidence" value="ECO:0007669"/>
    <property type="project" value="UniProtKB-UniRule"/>
</dbReference>
<dbReference type="InterPro" id="IPR000387">
    <property type="entry name" value="Tyr_Pase_dom"/>
</dbReference>
<dbReference type="EnsemblMetazoa" id="ACUA009949-RA">
    <property type="protein sequence ID" value="ACUA009949-PA"/>
    <property type="gene ID" value="ACUA009949"/>
</dbReference>
<dbReference type="Gene3D" id="3.30.470.30">
    <property type="entry name" value="DNA ligase/mRNA capping enzyme"/>
    <property type="match status" value="1"/>
</dbReference>
<comment type="catalytic activity">
    <reaction evidence="9">
        <text>a 5'-end diphospho-ribonucleoside in mRNA + GTP + H(+) = a 5'-end (5'-triphosphoguanosine)-ribonucleoside in mRNA + diphosphate</text>
        <dbReference type="Rhea" id="RHEA:67012"/>
        <dbReference type="Rhea" id="RHEA-COMP:17165"/>
        <dbReference type="Rhea" id="RHEA-COMP:17166"/>
        <dbReference type="ChEBI" id="CHEBI:15378"/>
        <dbReference type="ChEBI" id="CHEBI:33019"/>
        <dbReference type="ChEBI" id="CHEBI:37565"/>
        <dbReference type="ChEBI" id="CHEBI:167616"/>
        <dbReference type="ChEBI" id="CHEBI:167617"/>
        <dbReference type="EC" id="2.7.7.50"/>
    </reaction>
    <physiologicalReaction direction="left-to-right" evidence="9">
        <dbReference type="Rhea" id="RHEA:67013"/>
    </physiologicalReaction>
</comment>
<feature type="domain" description="Tyrosine specific protein phosphatases" evidence="15">
    <location>
        <begin position="107"/>
        <end position="174"/>
    </location>
</feature>
<dbReference type="InterPro" id="IPR012340">
    <property type="entry name" value="NA-bd_OB-fold"/>
</dbReference>
<evidence type="ECO:0000256" key="12">
    <source>
        <dbReference type="PIRSR" id="PIRSR036958-2"/>
    </source>
</evidence>
<reference evidence="16" key="2">
    <citation type="submission" date="2020-05" db="UniProtKB">
        <authorList>
            <consortium name="EnsemblMetazoa"/>
        </authorList>
    </citation>
    <scope>IDENTIFICATION</scope>
    <source>
        <strain evidence="16">A-37</strain>
    </source>
</reference>
<feature type="region of interest" description="Disordered" evidence="14">
    <location>
        <begin position="197"/>
        <end position="244"/>
    </location>
</feature>
<keyword evidence="8 10" id="KW-0539">Nucleus</keyword>
<evidence type="ECO:0000256" key="5">
    <source>
        <dbReference type="ARBA" id="ARBA00022741"/>
    </source>
</evidence>
<keyword evidence="5 10" id="KW-0547">Nucleotide-binding</keyword>
<evidence type="ECO:0000256" key="11">
    <source>
        <dbReference type="PIRSR" id="PIRSR036958-1"/>
    </source>
</evidence>
<dbReference type="GO" id="GO:0004484">
    <property type="term" value="F:mRNA guanylyltransferase activity"/>
    <property type="evidence" value="ECO:0007669"/>
    <property type="project" value="UniProtKB-UniRule"/>
</dbReference>
<comment type="similarity">
    <text evidence="10">In the N-terminal section; belongs to the non-receptor class of the protein-tyrosine phosphatase family.</text>
</comment>
<dbReference type="GO" id="GO:0006370">
    <property type="term" value="P:7-methylguanosine mRNA capping"/>
    <property type="evidence" value="ECO:0007669"/>
    <property type="project" value="UniProtKB-UniRule"/>
</dbReference>
<protein>
    <recommendedName>
        <fullName evidence="10">mRNA-capping enzyme</fullName>
    </recommendedName>
    <domain>
        <recommendedName>
            <fullName evidence="10">mRNA 5'-triphosphate monophosphatase</fullName>
            <ecNumber evidence="10">3.6.1.74</ecNumber>
        </recommendedName>
        <alternativeName>
            <fullName evidence="10">mRNA 5'-phosphatase</fullName>
        </alternativeName>
    </domain>
    <domain>
        <recommendedName>
            <fullName evidence="10">mRNA guanylyltransferase</fullName>
            <ecNumber evidence="10">2.7.7.50</ecNumber>
        </recommendedName>
        <alternativeName>
            <fullName evidence="10">GTP--RNA guanylyltransferase</fullName>
            <shortName evidence="10">GTase</shortName>
        </alternativeName>
    </domain>
</protein>
<dbReference type="PIRSF" id="PIRSF036958">
    <property type="entry name" value="mRNA_capping_HCE"/>
    <property type="match status" value="1"/>
</dbReference>
<dbReference type="Pfam" id="PF00782">
    <property type="entry name" value="DSPc"/>
    <property type="match status" value="1"/>
</dbReference>
<dbReference type="GO" id="GO:0005525">
    <property type="term" value="F:GTP binding"/>
    <property type="evidence" value="ECO:0007669"/>
    <property type="project" value="UniProtKB-UniRule"/>
</dbReference>
<dbReference type="FunFam" id="3.90.190.10:FF:000040">
    <property type="entry name" value="mRNA-capping enzyme"/>
    <property type="match status" value="1"/>
</dbReference>
<dbReference type="SUPFAM" id="SSF56091">
    <property type="entry name" value="DNA ligase/mRNA capping enzyme, catalytic domain"/>
    <property type="match status" value="1"/>
</dbReference>
<dbReference type="SUPFAM" id="SSF50249">
    <property type="entry name" value="Nucleic acid-binding proteins"/>
    <property type="match status" value="1"/>
</dbReference>
<dbReference type="EC" id="2.7.7.50" evidence="10"/>
<feature type="binding site" evidence="13">
    <location>
        <begin position="548"/>
        <end position="553"/>
    </location>
    <ligand>
        <name>GTP</name>
        <dbReference type="ChEBI" id="CHEBI:37565"/>
    </ligand>
</feature>
<dbReference type="InterPro" id="IPR001339">
    <property type="entry name" value="mRNA_cap_enzyme_adenylation"/>
</dbReference>
<dbReference type="Pfam" id="PF01331">
    <property type="entry name" value="mRNA_cap_enzyme"/>
    <property type="match status" value="1"/>
</dbReference>
<evidence type="ECO:0000256" key="13">
    <source>
        <dbReference type="PIRSR" id="PIRSR036958-3"/>
    </source>
</evidence>
<evidence type="ECO:0000256" key="9">
    <source>
        <dbReference type="ARBA" id="ARBA00044624"/>
    </source>
</evidence>
<evidence type="ECO:0000256" key="6">
    <source>
        <dbReference type="ARBA" id="ARBA00023042"/>
    </source>
</evidence>
<dbReference type="SUPFAM" id="SSF52799">
    <property type="entry name" value="(Phosphotyrosine protein) phosphatases II"/>
    <property type="match status" value="1"/>
</dbReference>
<evidence type="ECO:0000256" key="3">
    <source>
        <dbReference type="ARBA" id="ARBA00022679"/>
    </source>
</evidence>
<evidence type="ECO:0000256" key="7">
    <source>
        <dbReference type="ARBA" id="ARBA00023134"/>
    </source>
</evidence>
<keyword evidence="4 10" id="KW-0548">Nucleotidyltransferase</keyword>
<comment type="subcellular location">
    <subcellularLocation>
        <location evidence="1 10">Nucleus</location>
    </subcellularLocation>
</comment>
<keyword evidence="7 10" id="KW-0342">GTP-binding</keyword>
<dbReference type="Gene3D" id="3.30.1490.430">
    <property type="match status" value="1"/>
</dbReference>
<organism evidence="16 17">
    <name type="scientific">Anopheles culicifacies</name>
    <dbReference type="NCBI Taxonomy" id="139723"/>
    <lineage>
        <taxon>Eukaryota</taxon>
        <taxon>Metazoa</taxon>
        <taxon>Ecdysozoa</taxon>
        <taxon>Arthropoda</taxon>
        <taxon>Hexapoda</taxon>
        <taxon>Insecta</taxon>
        <taxon>Pterygota</taxon>
        <taxon>Neoptera</taxon>
        <taxon>Endopterygota</taxon>
        <taxon>Diptera</taxon>
        <taxon>Nematocera</taxon>
        <taxon>Culicoidea</taxon>
        <taxon>Culicidae</taxon>
        <taxon>Anophelinae</taxon>
        <taxon>Anopheles</taxon>
        <taxon>culicifacies species complex</taxon>
    </lineage>
</organism>
<dbReference type="PANTHER" id="PTHR10367">
    <property type="entry name" value="MRNA-CAPPING ENZYME"/>
    <property type="match status" value="1"/>
</dbReference>
<dbReference type="Gene3D" id="2.40.50.140">
    <property type="entry name" value="Nucleic acid-binding proteins"/>
    <property type="match status" value="1"/>
</dbReference>
<comment type="similarity">
    <text evidence="10">In the C-terminal section; belongs to the eukaryotic GTase family.</text>
</comment>
<dbReference type="InterPro" id="IPR017074">
    <property type="entry name" value="mRNA_cap_enz_bifunc"/>
</dbReference>
<dbReference type="PANTHER" id="PTHR10367:SF17">
    <property type="entry name" value="MRNA-CAPPING ENZYME"/>
    <property type="match status" value="1"/>
</dbReference>
<dbReference type="STRING" id="139723.A0A182M5H2"/>
<dbReference type="EC" id="3.6.1.74" evidence="10"/>
<comment type="catalytic activity">
    <reaction evidence="10">
        <text>a 5'-end triphospho-ribonucleoside in mRNA + H2O = a 5'-end diphospho-ribonucleoside in mRNA + phosphate + H(+)</text>
        <dbReference type="Rhea" id="RHEA:67004"/>
        <dbReference type="Rhea" id="RHEA-COMP:17164"/>
        <dbReference type="Rhea" id="RHEA-COMP:17165"/>
        <dbReference type="ChEBI" id="CHEBI:15377"/>
        <dbReference type="ChEBI" id="CHEBI:15378"/>
        <dbReference type="ChEBI" id="CHEBI:43474"/>
        <dbReference type="ChEBI" id="CHEBI:167616"/>
        <dbReference type="ChEBI" id="CHEBI:167618"/>
        <dbReference type="EC" id="3.6.1.74"/>
    </reaction>
</comment>
<evidence type="ECO:0000256" key="1">
    <source>
        <dbReference type="ARBA" id="ARBA00004123"/>
    </source>
</evidence>
<sequence>MSRGPGPIPARWLHCPRKSESLIAERFLAFKTPLKEEFQSQMPVECSFTPSMLLDVMKRHKQPIRLWIDLTNTNRFYDKNVILDADCRYIKLQCRGHGETPSVQQVESFIELVEEFRQEHPLDVIGVHCTHGFNRTGFLIVSYMVERLDCAVDAALMEFAKARPPGIYKDDYIKELYARYGEDDNVPLPPKLPDWCLEYDDGDRANNQEEDDDFNDEANNSQKKRKRDGENGQEGPSLKRNKRPSYNANAVFMEGVPNVTLVTDEPLIMKLQDRVRTMCGSKLQGFAGAQPVSMDRHNIHYLTKMPYRVSWKADGTRYMMLIHREGEIYFFDRDNSVFAVKGLRFPTLADPKQHIADTLVDGEMVIDIHGQQRCPRYLVYDIIYLQGREVRKEPFYPRRIDFIKSEIIEARARATNQGLLDRSKEPFGVRLKEFWDITKSQSLLGPKFKEQLLHEPDGLIYQPSLDPYESGVCARVLKWKPHYMNSIDFRLMIKEETGYGMVPGKKGLLYVGGMDQSYSEIKLTRELKQLNNKIIECKFEKGKWVLMRERTDKSFPNSYETARNVFESILHPVTEEQLLTLIQKQGYRSDTDRMPPPRSH</sequence>
<evidence type="ECO:0000256" key="2">
    <source>
        <dbReference type="ARBA" id="ARBA00022664"/>
    </source>
</evidence>
<dbReference type="GO" id="GO:0005524">
    <property type="term" value="F:ATP binding"/>
    <property type="evidence" value="ECO:0007669"/>
    <property type="project" value="InterPro"/>
</dbReference>
<evidence type="ECO:0000256" key="14">
    <source>
        <dbReference type="SAM" id="MobiDB-lite"/>
    </source>
</evidence>
<dbReference type="GO" id="GO:0005634">
    <property type="term" value="C:nucleus"/>
    <property type="evidence" value="ECO:0007669"/>
    <property type="project" value="UniProtKB-SubCell"/>
</dbReference>
<dbReference type="Gene3D" id="3.90.190.10">
    <property type="entry name" value="Protein tyrosine phosphatase superfamily"/>
    <property type="match status" value="1"/>
</dbReference>
<name>A0A182M5H2_9DIPT</name>
<dbReference type="InterPro" id="IPR051029">
    <property type="entry name" value="mRNA_Capping_Enz/RNA_Phosphat"/>
</dbReference>
<accession>A0A182M5H2</accession>
<feature type="active site" description="Phosphocysteine intermediate" evidence="11">
    <location>
        <position position="129"/>
    </location>
</feature>
<feature type="binding site" evidence="13">
    <location>
        <begin position="478"/>
        <end position="480"/>
    </location>
    <ligand>
        <name>GTP</name>
        <dbReference type="ChEBI" id="CHEBI:37565"/>
    </ligand>
</feature>
<dbReference type="GO" id="GO:0140818">
    <property type="term" value="F:mRNA 5'-triphosphate monophosphatase activity"/>
    <property type="evidence" value="ECO:0007669"/>
    <property type="project" value="UniProtKB-EC"/>
</dbReference>
<evidence type="ECO:0000256" key="4">
    <source>
        <dbReference type="ARBA" id="ARBA00022695"/>
    </source>
</evidence>
<dbReference type="InterPro" id="IPR016130">
    <property type="entry name" value="Tyr_Pase_AS"/>
</dbReference>
<feature type="binding site" evidence="13">
    <location>
        <position position="333"/>
    </location>
    <ligand>
        <name>GTP</name>
        <dbReference type="ChEBI" id="CHEBI:37565"/>
    </ligand>
</feature>
<evidence type="ECO:0000313" key="17">
    <source>
        <dbReference type="Proteomes" id="UP000075883"/>
    </source>
</evidence>
<keyword evidence="3 10" id="KW-0808">Transferase</keyword>
<proteinExistence type="inferred from homology"/>
<dbReference type="InterPro" id="IPR013846">
    <property type="entry name" value="mRNA_cap_enzyme_C"/>
</dbReference>
<feature type="binding site" evidence="13">
    <location>
        <position position="317"/>
    </location>
    <ligand>
        <name>GTP</name>
        <dbReference type="ChEBI" id="CHEBI:37565"/>
    </ligand>
</feature>
<feature type="binding site" evidence="13">
    <location>
        <begin position="361"/>
        <end position="363"/>
    </location>
    <ligand>
        <name>GTP</name>
        <dbReference type="ChEBI" id="CHEBI:37565"/>
    </ligand>
</feature>